<dbReference type="InterPro" id="IPR000301">
    <property type="entry name" value="Tetraspanin_animals"/>
</dbReference>
<keyword evidence="4 6" id="KW-1133">Transmembrane helix</keyword>
<comment type="caution">
    <text evidence="7">The sequence shown here is derived from an EMBL/GenBank/DDBJ whole genome shotgun (WGS) entry which is preliminary data.</text>
</comment>
<protein>
    <recommendedName>
        <fullName evidence="6">Tetraspanin</fullName>
    </recommendedName>
</protein>
<dbReference type="PANTHER" id="PTHR19282">
    <property type="entry name" value="TETRASPANIN"/>
    <property type="match status" value="1"/>
</dbReference>
<evidence type="ECO:0000256" key="4">
    <source>
        <dbReference type="ARBA" id="ARBA00022989"/>
    </source>
</evidence>
<dbReference type="SUPFAM" id="SSF48652">
    <property type="entry name" value="Tetraspanin"/>
    <property type="match status" value="1"/>
</dbReference>
<dbReference type="InterPro" id="IPR018499">
    <property type="entry name" value="Tetraspanin/Peripherin"/>
</dbReference>
<dbReference type="Pfam" id="PF00335">
    <property type="entry name" value="Tetraspanin"/>
    <property type="match status" value="1"/>
</dbReference>
<dbReference type="InterPro" id="IPR008952">
    <property type="entry name" value="Tetraspanin_EC2_sf"/>
</dbReference>
<comment type="subcellular location">
    <subcellularLocation>
        <location evidence="1 6">Membrane</location>
        <topology evidence="1 6">Multi-pass membrane protein</topology>
    </subcellularLocation>
</comment>
<keyword evidence="3 6" id="KW-0812">Transmembrane</keyword>
<reference evidence="7 8" key="1">
    <citation type="submission" date="2024-08" db="EMBL/GenBank/DDBJ databases">
        <authorList>
            <person name="Will J Nash"/>
            <person name="Angela Man"/>
            <person name="Seanna McTaggart"/>
            <person name="Kendall Baker"/>
            <person name="Tom Barker"/>
            <person name="Leah Catchpole"/>
            <person name="Alex Durrant"/>
            <person name="Karim Gharbi"/>
            <person name="Naomi Irish"/>
            <person name="Gemy Kaithakottil"/>
            <person name="Debby Ku"/>
            <person name="Aaliyah Providence"/>
            <person name="Felix Shaw"/>
            <person name="David Swarbreck"/>
            <person name="Chris Watkins"/>
            <person name="Ann M. McCartney"/>
            <person name="Giulio Formenti"/>
            <person name="Alice Mouton"/>
            <person name="Noel Vella"/>
            <person name="Bjorn M von Reumont"/>
            <person name="Adriana Vella"/>
            <person name="Wilfried Haerty"/>
        </authorList>
    </citation>
    <scope>NUCLEOTIDE SEQUENCE [LARGE SCALE GENOMIC DNA]</scope>
</reference>
<feature type="transmembrane region" description="Helical" evidence="6">
    <location>
        <begin position="83"/>
        <end position="107"/>
    </location>
</feature>
<dbReference type="CDD" id="cd03127">
    <property type="entry name" value="tetraspanin_LEL"/>
    <property type="match status" value="1"/>
</dbReference>
<keyword evidence="5 6" id="KW-0472">Membrane</keyword>
<comment type="similarity">
    <text evidence="2 6">Belongs to the tetraspanin (TM4SF) family.</text>
</comment>
<dbReference type="EMBL" id="CAXAJV020001299">
    <property type="protein sequence ID" value="CAL7949241.1"/>
    <property type="molecule type" value="Genomic_DNA"/>
</dbReference>
<dbReference type="PANTHER" id="PTHR19282:SF456">
    <property type="entry name" value="CD63 MOLECULE"/>
    <property type="match status" value="1"/>
</dbReference>
<keyword evidence="8" id="KW-1185">Reference proteome</keyword>
<evidence type="ECO:0000313" key="7">
    <source>
        <dbReference type="EMBL" id="CAL7949241.1"/>
    </source>
</evidence>
<evidence type="ECO:0000313" key="8">
    <source>
        <dbReference type="Proteomes" id="UP001642520"/>
    </source>
</evidence>
<dbReference type="PRINTS" id="PR00259">
    <property type="entry name" value="TMFOUR"/>
</dbReference>
<feature type="transmembrane region" description="Helical" evidence="6">
    <location>
        <begin position="201"/>
        <end position="226"/>
    </location>
</feature>
<dbReference type="Proteomes" id="UP001642520">
    <property type="component" value="Unassembled WGS sequence"/>
</dbReference>
<feature type="transmembrane region" description="Helical" evidence="6">
    <location>
        <begin position="55"/>
        <end position="76"/>
    </location>
</feature>
<evidence type="ECO:0000256" key="6">
    <source>
        <dbReference type="RuleBase" id="RU361218"/>
    </source>
</evidence>
<dbReference type="PIRSF" id="PIRSF002419">
    <property type="entry name" value="Tetraspanin"/>
    <property type="match status" value="1"/>
</dbReference>
<proteinExistence type="inferred from homology"/>
<feature type="transmembrane region" description="Helical" evidence="6">
    <location>
        <begin position="12"/>
        <end position="35"/>
    </location>
</feature>
<sequence length="236" mass="26057">MELPLGSRCVKYLMFIFNLFFVITGIILLSIGVVIHEVYNNYQHFLDDKHLLVPSLLIAIGAIIFVIAFFGCCGAVRESYCMIVTFTTLLLVVLGLEIGGGISAYILRANASSIIQEKMKDAMQMYNRTEAAANWNIVQHDFHCCGTNGPSDWKDIFPNNTVPTSCCDVKMGVNETCTVNSPTIHHDGCFQTFVSFIKSHYLQLGSVGLGIAFVQGLGIAFSIYLARSIKNSYESV</sequence>
<organism evidence="7 8">
    <name type="scientific">Xylocopa violacea</name>
    <name type="common">Violet carpenter bee</name>
    <name type="synonym">Apis violacea</name>
    <dbReference type="NCBI Taxonomy" id="135666"/>
    <lineage>
        <taxon>Eukaryota</taxon>
        <taxon>Metazoa</taxon>
        <taxon>Ecdysozoa</taxon>
        <taxon>Arthropoda</taxon>
        <taxon>Hexapoda</taxon>
        <taxon>Insecta</taxon>
        <taxon>Pterygota</taxon>
        <taxon>Neoptera</taxon>
        <taxon>Endopterygota</taxon>
        <taxon>Hymenoptera</taxon>
        <taxon>Apocrita</taxon>
        <taxon>Aculeata</taxon>
        <taxon>Apoidea</taxon>
        <taxon>Anthophila</taxon>
        <taxon>Apidae</taxon>
        <taxon>Xylocopa</taxon>
        <taxon>Xylocopa</taxon>
    </lineage>
</organism>
<accession>A0ABP1P7J2</accession>
<evidence type="ECO:0000256" key="1">
    <source>
        <dbReference type="ARBA" id="ARBA00004141"/>
    </source>
</evidence>
<evidence type="ECO:0000256" key="5">
    <source>
        <dbReference type="ARBA" id="ARBA00023136"/>
    </source>
</evidence>
<evidence type="ECO:0000256" key="3">
    <source>
        <dbReference type="ARBA" id="ARBA00022692"/>
    </source>
</evidence>
<gene>
    <name evidence="7" type="ORF">XYLVIOL_LOCUS9292</name>
</gene>
<name>A0ABP1P7J2_XYLVO</name>
<dbReference type="Gene3D" id="1.10.1450.10">
    <property type="entry name" value="Tetraspanin"/>
    <property type="match status" value="1"/>
</dbReference>
<dbReference type="PROSITE" id="PS00421">
    <property type="entry name" value="TM4_1"/>
    <property type="match status" value="1"/>
</dbReference>
<evidence type="ECO:0000256" key="2">
    <source>
        <dbReference type="ARBA" id="ARBA00006840"/>
    </source>
</evidence>
<dbReference type="InterPro" id="IPR018503">
    <property type="entry name" value="Tetraspanin_CS"/>
</dbReference>